<feature type="compositionally biased region" description="Basic and acidic residues" evidence="2">
    <location>
        <begin position="834"/>
        <end position="845"/>
    </location>
</feature>
<dbReference type="EMBL" id="CCYA01000254">
    <property type="protein sequence ID" value="CEH17440.1"/>
    <property type="molecule type" value="Genomic_DNA"/>
</dbReference>
<evidence type="ECO:0000313" key="5">
    <source>
        <dbReference type="Proteomes" id="UP000054845"/>
    </source>
</evidence>
<dbReference type="InterPro" id="IPR018307">
    <property type="entry name" value="ABL9/DENND6_dom"/>
</dbReference>
<dbReference type="AlphaFoldDB" id="A0A0P1BMB5"/>
<dbReference type="OrthoDB" id="26278at2759"/>
<dbReference type="Proteomes" id="UP000054845">
    <property type="component" value="Unassembled WGS sequence"/>
</dbReference>
<keyword evidence="5" id="KW-1185">Reference proteome</keyword>
<evidence type="ECO:0000313" key="4">
    <source>
        <dbReference type="EMBL" id="CEH17440.1"/>
    </source>
</evidence>
<feature type="compositionally biased region" description="Basic and acidic residues" evidence="2">
    <location>
        <begin position="799"/>
        <end position="809"/>
    </location>
</feature>
<comment type="similarity">
    <text evidence="1">Belongs to the AVL9 family.</text>
</comment>
<sequence>MYTPLAISQRSASRVGVQLYKTYPADVALGLGEGRSSAEIWGGEGSQVIESAVTDTAEEVEQTPTASTSMQTLRPATPTTARAVQLSPTAETKLTLPEAVHAAIGAESEGSASLPVVLGIAVVDFNHLVGPQIEYAHPPEIAQDEDISNSLPFLALPDGSHLSDEDFCYFHLLSRRILPESTIFGISCNRQIASDKLAVKGKEVTRGTVQKAVVVLAREPVFGPIREKLGVVTRAFFAQGDLQDTHILVDFHATLESGLSVARGAPMSRRRPSGSVDGHSTTDSVPASGTVTPDPAQAALDHAAEVEKEAVMYMGTSLRELVFKWRFKTLMLLKLLLLQRKVMFFGYPVERLCTYQYSLVSMVPGLLLALDDAGSPDMRTHSGPRPKAESLRTSDRKSLLRFMGLPLTLFGSGAFFQPYLPLQQLDMASKASSFLVGTTNSIFRQQKECRIDVIVDLEQSNLEFLDPKLQQIVNLTAADRKWMDELVHVVTESWNPADPSRPITMQYVGSDDYLRAKFEDYICSMLSTVKYTDFLVKGEKQGVSISAPDAAVVASFGTDFISGFKQTSAYALWDAATDPMIFDLFEHKHPCEGKVSALEDVGLRVQASLHDLHLEEQLAPTREAIGNALHKRDSVAELAAAPTLRSGPMARRIASNLAESTSGSSTPSSSSPQGTDASRRNSSAVGSSLAGGSVIPIGSSSRPASASFASPSAHSISTSVAGNAPGGRASLLNMHPSSPAARRDAARAAAAASSDTPSITTSPLAASSTAGSRTITPSRSYVKSSGTGTGYITPPITSNKEEPRADSGDGQHSTRPSSVEEARMPAETITTQEQKTDDAAADSRVDSNLPSLTDQG</sequence>
<feature type="compositionally biased region" description="Low complexity" evidence="2">
    <location>
        <begin position="660"/>
        <end position="672"/>
    </location>
</feature>
<evidence type="ECO:0000256" key="2">
    <source>
        <dbReference type="SAM" id="MobiDB-lite"/>
    </source>
</evidence>
<feature type="region of interest" description="Disordered" evidence="2">
    <location>
        <begin position="727"/>
        <end position="856"/>
    </location>
</feature>
<feature type="compositionally biased region" description="Polar residues" evidence="2">
    <location>
        <begin position="846"/>
        <end position="856"/>
    </location>
</feature>
<dbReference type="PROSITE" id="PS50211">
    <property type="entry name" value="DENN"/>
    <property type="match status" value="1"/>
</dbReference>
<dbReference type="PANTHER" id="PTHR31017:SF1">
    <property type="entry name" value="LATE SECRETORY PATHWAY PROTEIN AVL9 HOMOLOG"/>
    <property type="match status" value="1"/>
</dbReference>
<protein>
    <submittedName>
        <fullName evidence="4">Uncharacterized conserved protein</fullName>
    </submittedName>
</protein>
<feature type="compositionally biased region" description="Polar residues" evidence="2">
    <location>
        <begin position="763"/>
        <end position="783"/>
    </location>
</feature>
<feature type="domain" description="UDENN" evidence="3">
    <location>
        <begin position="118"/>
        <end position="597"/>
    </location>
</feature>
<reference evidence="5" key="1">
    <citation type="submission" date="2014-09" db="EMBL/GenBank/DDBJ databases">
        <authorList>
            <person name="Sharma Rahul"/>
            <person name="Thines Marco"/>
        </authorList>
    </citation>
    <scope>NUCLEOTIDE SEQUENCE [LARGE SCALE GENOMIC DNA]</scope>
</reference>
<feature type="compositionally biased region" description="Low complexity" evidence="2">
    <location>
        <begin position="747"/>
        <end position="762"/>
    </location>
</feature>
<feature type="compositionally biased region" description="Low complexity" evidence="2">
    <location>
        <begin position="784"/>
        <end position="798"/>
    </location>
</feature>
<organism evidence="4 5">
    <name type="scientific">Ceraceosorus bombacis</name>
    <dbReference type="NCBI Taxonomy" id="401625"/>
    <lineage>
        <taxon>Eukaryota</taxon>
        <taxon>Fungi</taxon>
        <taxon>Dikarya</taxon>
        <taxon>Basidiomycota</taxon>
        <taxon>Ustilaginomycotina</taxon>
        <taxon>Exobasidiomycetes</taxon>
        <taxon>Ceraceosorales</taxon>
        <taxon>Ceraceosoraceae</taxon>
        <taxon>Ceraceosorus</taxon>
    </lineage>
</organism>
<proteinExistence type="inferred from homology"/>
<feature type="region of interest" description="Disordered" evidence="2">
    <location>
        <begin position="658"/>
        <end position="689"/>
    </location>
</feature>
<dbReference type="InterPro" id="IPR037516">
    <property type="entry name" value="Tripartite_DENN"/>
</dbReference>
<dbReference type="Pfam" id="PF09794">
    <property type="entry name" value="Avl9"/>
    <property type="match status" value="1"/>
</dbReference>
<dbReference type="PANTHER" id="PTHR31017">
    <property type="entry name" value="LATE SECRETORY PATHWAY PROTEIN AVL9-RELATED"/>
    <property type="match status" value="1"/>
</dbReference>
<dbReference type="GO" id="GO:0005737">
    <property type="term" value="C:cytoplasm"/>
    <property type="evidence" value="ECO:0007669"/>
    <property type="project" value="TreeGrafter"/>
</dbReference>
<feature type="compositionally biased region" description="Polar residues" evidence="2">
    <location>
        <begin position="278"/>
        <end position="291"/>
    </location>
</feature>
<accession>A0A0P1BMB5</accession>
<name>A0A0P1BMB5_9BASI</name>
<dbReference type="InterPro" id="IPR051731">
    <property type="entry name" value="DENND11/AVL9_GEFs"/>
</dbReference>
<feature type="region of interest" description="Disordered" evidence="2">
    <location>
        <begin position="264"/>
        <end position="294"/>
    </location>
</feature>
<evidence type="ECO:0000259" key="3">
    <source>
        <dbReference type="PROSITE" id="PS50211"/>
    </source>
</evidence>
<evidence type="ECO:0000256" key="1">
    <source>
        <dbReference type="ARBA" id="ARBA00038178"/>
    </source>
</evidence>